<dbReference type="InterPro" id="IPR007627">
    <property type="entry name" value="RNA_pol_sigma70_r2"/>
</dbReference>
<dbReference type="InterPro" id="IPR014284">
    <property type="entry name" value="RNA_pol_sigma-70_dom"/>
</dbReference>
<dbReference type="GO" id="GO:0003677">
    <property type="term" value="F:DNA binding"/>
    <property type="evidence" value="ECO:0007669"/>
    <property type="project" value="UniProtKB-KW"/>
</dbReference>
<dbReference type="PANTHER" id="PTHR43133">
    <property type="entry name" value="RNA POLYMERASE ECF-TYPE SIGMA FACTO"/>
    <property type="match status" value="1"/>
</dbReference>
<keyword evidence="10" id="KW-1185">Reference proteome</keyword>
<feature type="domain" description="RNA polymerase sigma-70 region 4" evidence="8">
    <location>
        <begin position="149"/>
        <end position="196"/>
    </location>
</feature>
<dbReference type="CDD" id="cd06171">
    <property type="entry name" value="Sigma70_r4"/>
    <property type="match status" value="1"/>
</dbReference>
<dbReference type="PANTHER" id="PTHR43133:SF66">
    <property type="entry name" value="ECF RNA POLYMERASE SIGMA FACTOR SIGK"/>
    <property type="match status" value="1"/>
</dbReference>
<evidence type="ECO:0000256" key="6">
    <source>
        <dbReference type="SAM" id="MobiDB-lite"/>
    </source>
</evidence>
<reference evidence="9 10" key="1">
    <citation type="submission" date="2020-05" db="EMBL/GenBank/DDBJ databases">
        <title>MicrobeNet Type strains.</title>
        <authorList>
            <person name="Nicholson A.C."/>
        </authorList>
    </citation>
    <scope>NUCLEOTIDE SEQUENCE [LARGE SCALE GENOMIC DNA]</scope>
    <source>
        <strain evidence="9 10">JCM 14547</strain>
    </source>
</reference>
<dbReference type="RefSeq" id="WP_171202413.1">
    <property type="nucleotide sequence ID" value="NZ_BAAANP010000023.1"/>
</dbReference>
<evidence type="ECO:0000259" key="7">
    <source>
        <dbReference type="Pfam" id="PF04542"/>
    </source>
</evidence>
<dbReference type="EMBL" id="JABEMA010000050">
    <property type="protein sequence ID" value="NNH22568.1"/>
    <property type="molecule type" value="Genomic_DNA"/>
</dbReference>
<dbReference type="InterPro" id="IPR013325">
    <property type="entry name" value="RNA_pol_sigma_r2"/>
</dbReference>
<evidence type="ECO:0000313" key="10">
    <source>
        <dbReference type="Proteomes" id="UP000555552"/>
    </source>
</evidence>
<name>A0A849BYH5_9ACTN</name>
<comment type="similarity">
    <text evidence="1">Belongs to the sigma-70 factor family. ECF subfamily.</text>
</comment>
<dbReference type="Pfam" id="PF04545">
    <property type="entry name" value="Sigma70_r4"/>
    <property type="match status" value="1"/>
</dbReference>
<evidence type="ECO:0000256" key="4">
    <source>
        <dbReference type="ARBA" id="ARBA00023125"/>
    </source>
</evidence>
<dbReference type="GO" id="GO:0016987">
    <property type="term" value="F:sigma factor activity"/>
    <property type="evidence" value="ECO:0007669"/>
    <property type="project" value="UniProtKB-KW"/>
</dbReference>
<keyword evidence="2" id="KW-0805">Transcription regulation</keyword>
<dbReference type="SUPFAM" id="SSF88946">
    <property type="entry name" value="Sigma2 domain of RNA polymerase sigma factors"/>
    <property type="match status" value="1"/>
</dbReference>
<evidence type="ECO:0000259" key="8">
    <source>
        <dbReference type="Pfam" id="PF04545"/>
    </source>
</evidence>
<accession>A0A849BYH5</accession>
<dbReference type="GO" id="GO:0006352">
    <property type="term" value="P:DNA-templated transcription initiation"/>
    <property type="evidence" value="ECO:0007669"/>
    <property type="project" value="InterPro"/>
</dbReference>
<evidence type="ECO:0000256" key="2">
    <source>
        <dbReference type="ARBA" id="ARBA00023015"/>
    </source>
</evidence>
<evidence type="ECO:0000256" key="3">
    <source>
        <dbReference type="ARBA" id="ARBA00023082"/>
    </source>
</evidence>
<protein>
    <submittedName>
        <fullName evidence="9">ECF RNA polymerase sigma factor SigK</fullName>
    </submittedName>
</protein>
<evidence type="ECO:0000313" key="9">
    <source>
        <dbReference type="EMBL" id="NNH22568.1"/>
    </source>
</evidence>
<evidence type="ECO:0000256" key="5">
    <source>
        <dbReference type="ARBA" id="ARBA00023163"/>
    </source>
</evidence>
<feature type="region of interest" description="Disordered" evidence="6">
    <location>
        <begin position="1"/>
        <end position="24"/>
    </location>
</feature>
<dbReference type="SUPFAM" id="SSF88659">
    <property type="entry name" value="Sigma3 and sigma4 domains of RNA polymerase sigma factors"/>
    <property type="match status" value="1"/>
</dbReference>
<keyword evidence="3" id="KW-0731">Sigma factor</keyword>
<gene>
    <name evidence="9" type="primary">sigK</name>
    <name evidence="9" type="ORF">HLB09_05565</name>
</gene>
<comment type="caution">
    <text evidence="9">The sequence shown here is derived from an EMBL/GenBank/DDBJ whole genome shotgun (WGS) entry which is preliminary data.</text>
</comment>
<dbReference type="InterPro" id="IPR007630">
    <property type="entry name" value="RNA_pol_sigma70_r4"/>
</dbReference>
<keyword evidence="4" id="KW-0238">DNA-binding</keyword>
<evidence type="ECO:0000256" key="1">
    <source>
        <dbReference type="ARBA" id="ARBA00010641"/>
    </source>
</evidence>
<dbReference type="InterPro" id="IPR036388">
    <property type="entry name" value="WH-like_DNA-bd_sf"/>
</dbReference>
<organism evidence="9 10">
    <name type="scientific">Pseudokineococcus marinus</name>
    <dbReference type="NCBI Taxonomy" id="351215"/>
    <lineage>
        <taxon>Bacteria</taxon>
        <taxon>Bacillati</taxon>
        <taxon>Actinomycetota</taxon>
        <taxon>Actinomycetes</taxon>
        <taxon>Kineosporiales</taxon>
        <taxon>Kineosporiaceae</taxon>
        <taxon>Pseudokineococcus</taxon>
    </lineage>
</organism>
<dbReference type="Gene3D" id="1.10.1740.10">
    <property type="match status" value="1"/>
</dbReference>
<dbReference type="AlphaFoldDB" id="A0A849BYH5"/>
<keyword evidence="5" id="KW-0804">Transcription</keyword>
<dbReference type="Pfam" id="PF04542">
    <property type="entry name" value="Sigma70_r2"/>
    <property type="match status" value="1"/>
</dbReference>
<dbReference type="Proteomes" id="UP000555552">
    <property type="component" value="Unassembled WGS sequence"/>
</dbReference>
<dbReference type="Gene3D" id="1.10.10.10">
    <property type="entry name" value="Winged helix-like DNA-binding domain superfamily/Winged helix DNA-binding domain"/>
    <property type="match status" value="1"/>
</dbReference>
<proteinExistence type="inferred from homology"/>
<sequence>MSFLRPERRRARPGAEVADERPEDPVGDLLRRVARGDERAFEGLYDAVAGPVHGVVLRVLRDPAQSEEVTQEVMVEVWKQAPRYDAARGSARGWVLTIAHRRAVDRVRSAQASTDREGKVAARDADRAFDVVTEEVEHRLEAEQVRRSLDVLTDLQRESVELAYYGGYTHRQVAEILGIPLGTVKTRLRDGLIRLRDEMGVVA</sequence>
<dbReference type="NCBIfam" id="TIGR02937">
    <property type="entry name" value="sigma70-ECF"/>
    <property type="match status" value="1"/>
</dbReference>
<feature type="domain" description="RNA polymerase sigma-70 region 2" evidence="7">
    <location>
        <begin position="44"/>
        <end position="111"/>
    </location>
</feature>
<dbReference type="NCBIfam" id="NF007228">
    <property type="entry name" value="PRK09646.1"/>
    <property type="match status" value="1"/>
</dbReference>
<dbReference type="InterPro" id="IPR039425">
    <property type="entry name" value="RNA_pol_sigma-70-like"/>
</dbReference>
<dbReference type="InterPro" id="IPR013324">
    <property type="entry name" value="RNA_pol_sigma_r3/r4-like"/>
</dbReference>